<keyword evidence="2" id="KW-1185">Reference proteome</keyword>
<comment type="caution">
    <text evidence="1">The sequence shown here is derived from an EMBL/GenBank/DDBJ whole genome shotgun (WGS) entry which is preliminary data.</text>
</comment>
<organism evidence="1 2">
    <name type="scientific">Postechiella marina</name>
    <dbReference type="NCBI Taxonomy" id="943941"/>
    <lineage>
        <taxon>Bacteria</taxon>
        <taxon>Pseudomonadati</taxon>
        <taxon>Bacteroidota</taxon>
        <taxon>Flavobacteriia</taxon>
        <taxon>Flavobacteriales</taxon>
        <taxon>Flavobacteriaceae</taxon>
        <taxon>Postechiella</taxon>
    </lineage>
</organism>
<protein>
    <submittedName>
        <fullName evidence="1">Uncharacterized protein</fullName>
    </submittedName>
</protein>
<dbReference type="Gene3D" id="1.25.40.80">
    <property type="match status" value="1"/>
</dbReference>
<name>A0ABP8BZ67_9FLAO</name>
<evidence type="ECO:0000313" key="2">
    <source>
        <dbReference type="Proteomes" id="UP001501496"/>
    </source>
</evidence>
<dbReference type="EMBL" id="BAABCA010000001">
    <property type="protein sequence ID" value="GAA4230529.1"/>
    <property type="molecule type" value="Genomic_DNA"/>
</dbReference>
<dbReference type="Proteomes" id="UP001501496">
    <property type="component" value="Unassembled WGS sequence"/>
</dbReference>
<dbReference type="RefSeq" id="WP_344785852.1">
    <property type="nucleotide sequence ID" value="NZ_BAABCA010000001.1"/>
</dbReference>
<reference evidence="2" key="1">
    <citation type="journal article" date="2019" name="Int. J. Syst. Evol. Microbiol.">
        <title>The Global Catalogue of Microorganisms (GCM) 10K type strain sequencing project: providing services to taxonomists for standard genome sequencing and annotation.</title>
        <authorList>
            <consortium name="The Broad Institute Genomics Platform"/>
            <consortium name="The Broad Institute Genome Sequencing Center for Infectious Disease"/>
            <person name="Wu L."/>
            <person name="Ma J."/>
        </authorList>
    </citation>
    <scope>NUCLEOTIDE SEQUENCE [LARGE SCALE GENOMIC DNA]</scope>
    <source>
        <strain evidence="2">JCM 17630</strain>
    </source>
</reference>
<dbReference type="SUPFAM" id="SSF48173">
    <property type="entry name" value="Cryptochrome/photolyase FAD-binding domain"/>
    <property type="match status" value="1"/>
</dbReference>
<proteinExistence type="predicted"/>
<sequence>MNLFKNHNTTFPLTYVEIIERLNKINPIKYGATRNYINGSVTYLSPYISRGIISTKFILSEILNRGHAQAEIEKFIQELTWRDY</sequence>
<dbReference type="InterPro" id="IPR036134">
    <property type="entry name" value="Crypto/Photolyase_FAD-like_sf"/>
</dbReference>
<evidence type="ECO:0000313" key="1">
    <source>
        <dbReference type="EMBL" id="GAA4230529.1"/>
    </source>
</evidence>
<accession>A0ABP8BZ67</accession>
<gene>
    <name evidence="1" type="ORF">GCM10022291_00920</name>
</gene>